<name>A0A2I2F2P6_ASPCN</name>
<organism evidence="1 2">
    <name type="scientific">Aspergillus candidus</name>
    <dbReference type="NCBI Taxonomy" id="41067"/>
    <lineage>
        <taxon>Eukaryota</taxon>
        <taxon>Fungi</taxon>
        <taxon>Dikarya</taxon>
        <taxon>Ascomycota</taxon>
        <taxon>Pezizomycotina</taxon>
        <taxon>Eurotiomycetes</taxon>
        <taxon>Eurotiomycetidae</taxon>
        <taxon>Eurotiales</taxon>
        <taxon>Aspergillaceae</taxon>
        <taxon>Aspergillus</taxon>
        <taxon>Aspergillus subgen. Circumdati</taxon>
    </lineage>
</organism>
<dbReference type="EMBL" id="KZ559170">
    <property type="protein sequence ID" value="PLB34911.1"/>
    <property type="molecule type" value="Genomic_DNA"/>
</dbReference>
<dbReference type="RefSeq" id="XP_024668923.1">
    <property type="nucleotide sequence ID" value="XM_024816869.1"/>
</dbReference>
<sequence>MTVYLAIPILDELVRIVEDHPDHEDTVKAMASGILNYHFPPTNGYTVTPEQNSDYTAMVTLRIRRYFPGDRGLADHTVVGVERAKDSLNASLGQLENALEHINIKFGRGWAIVVHGYTFNFYEYHASLPEHARLIPWGPPSQQQQNSFHAREDGVVIDWMLRHMAQNDRPVNM</sequence>
<dbReference type="OrthoDB" id="4177946at2759"/>
<reference evidence="1 2" key="1">
    <citation type="submission" date="2017-12" db="EMBL/GenBank/DDBJ databases">
        <authorList>
            <consortium name="DOE Joint Genome Institute"/>
            <person name="Haridas S."/>
            <person name="Kjaerbolling I."/>
            <person name="Vesth T.C."/>
            <person name="Frisvad J.C."/>
            <person name="Nybo J.L."/>
            <person name="Theobald S."/>
            <person name="Kuo A."/>
            <person name="Bowyer P."/>
            <person name="Matsuda Y."/>
            <person name="Mondo S."/>
            <person name="Lyhne E.K."/>
            <person name="Kogle M.E."/>
            <person name="Clum A."/>
            <person name="Lipzen A."/>
            <person name="Salamov A."/>
            <person name="Ngan C.Y."/>
            <person name="Daum C."/>
            <person name="Chiniquy J."/>
            <person name="Barry K."/>
            <person name="LaButti K."/>
            <person name="Simmons B.A."/>
            <person name="Magnuson J.K."/>
            <person name="Mortensen U.H."/>
            <person name="Larsen T.O."/>
            <person name="Grigoriev I.V."/>
            <person name="Baker S.E."/>
            <person name="Andersen M.R."/>
            <person name="Nordberg H.P."/>
            <person name="Cantor M.N."/>
            <person name="Hua S.X."/>
        </authorList>
    </citation>
    <scope>NUCLEOTIDE SEQUENCE [LARGE SCALE GENOMIC DNA]</scope>
    <source>
        <strain evidence="1 2">CBS 102.13</strain>
    </source>
</reference>
<dbReference type="GeneID" id="36524029"/>
<keyword evidence="2" id="KW-1185">Reference proteome</keyword>
<gene>
    <name evidence="1" type="ORF">BDW47DRAFT_128598</name>
</gene>
<accession>A0A2I2F2P6</accession>
<evidence type="ECO:0000313" key="1">
    <source>
        <dbReference type="EMBL" id="PLB34911.1"/>
    </source>
</evidence>
<proteinExistence type="predicted"/>
<evidence type="ECO:0000313" key="2">
    <source>
        <dbReference type="Proteomes" id="UP000234585"/>
    </source>
</evidence>
<protein>
    <submittedName>
        <fullName evidence="1">Uncharacterized protein</fullName>
    </submittedName>
</protein>
<dbReference type="AlphaFoldDB" id="A0A2I2F2P6"/>
<dbReference type="Proteomes" id="UP000234585">
    <property type="component" value="Unassembled WGS sequence"/>
</dbReference>